<feature type="region of interest" description="Disordered" evidence="1">
    <location>
        <begin position="767"/>
        <end position="834"/>
    </location>
</feature>
<comment type="caution">
    <text evidence="2">The sequence shown here is derived from an EMBL/GenBank/DDBJ whole genome shotgun (WGS) entry which is preliminary data.</text>
</comment>
<gene>
    <name evidence="2" type="ORF">GCM10009855_02840</name>
</gene>
<dbReference type="RefSeq" id="WP_346074724.1">
    <property type="nucleotide sequence ID" value="NZ_BAAARB010000001.1"/>
</dbReference>
<evidence type="ECO:0000256" key="1">
    <source>
        <dbReference type="SAM" id="MobiDB-lite"/>
    </source>
</evidence>
<accession>A0ABP5U166</accession>
<feature type="region of interest" description="Disordered" evidence="1">
    <location>
        <begin position="721"/>
        <end position="754"/>
    </location>
</feature>
<reference evidence="3" key="1">
    <citation type="journal article" date="2019" name="Int. J. Syst. Evol. Microbiol.">
        <title>The Global Catalogue of Microorganisms (GCM) 10K type strain sequencing project: providing services to taxonomists for standard genome sequencing and annotation.</title>
        <authorList>
            <consortium name="The Broad Institute Genomics Platform"/>
            <consortium name="The Broad Institute Genome Sequencing Center for Infectious Disease"/>
            <person name="Wu L."/>
            <person name="Ma J."/>
        </authorList>
    </citation>
    <scope>NUCLEOTIDE SEQUENCE [LARGE SCALE GENOMIC DNA]</scope>
    <source>
        <strain evidence="3">JCM 16227</strain>
    </source>
</reference>
<evidence type="ECO:0000313" key="3">
    <source>
        <dbReference type="Proteomes" id="UP001501170"/>
    </source>
</evidence>
<name>A0ABP5U166_9ACTN</name>
<dbReference type="Proteomes" id="UP001501170">
    <property type="component" value="Unassembled WGS sequence"/>
</dbReference>
<dbReference type="InterPro" id="IPR006311">
    <property type="entry name" value="TAT_signal"/>
</dbReference>
<sequence length="834" mass="87766">MTEPMNRAQRRALDRAEGARRRRLKKGIAAVGAVAALGAGAAMAPAGHAFAETSTTAIAGLGDLDPNAILGMLDDPMVSQFVEMCRTGALATGPDSSKSTDFDPAAPPQAIADCKGSNGTGVALVLPETLEVGQAAENMVLDLGDDINLLVVKYRMGERNLLEILGGVTLGRDFVKGAASALGMPRVDPGAFDKYKTYAEIQRDAALPVNRAAKDGCLQNDGSIKNTVLGGCLFVGGTKVTKGEDLNLEKRTEALKLAEYLTNHKYDYTQPQDLPAPVKPIGSSTIVGDGINVALSMRGGTALAQTANALAVALAGADHGRTSTAQSQLGLASAVNMDTSDIKFTWFGQELDFTQLRNAGLLDSSLAGEAGADAAGMLDLVDGINGNLPGLKEVACFGFQTRATAEGLGSCTNALGTFDYYKDLRPVTDGGHRQEQWGLTDVTSLLFGNDALLKQMAPLLSGDGDLGSMMDTPFVADMLKALMSGEDRIKFAKDFVRFTKDVQTVYAKEPVFEADGVTPKLDADGKQVMRVKTAPRMVGVYEWVNEEYQAPVVDENGAPVIDEETGEQKTETKTRSVKKPKLGPDGKQLMEQATDESGAPILDPVVERTVTAHWLTSDYGLRNPITVEWLGHQIVFFPPVEVNGSTRPNLIGLPQITRITQGAHAGLLPKISLVQVDNPFGLGTLSLDNPFDPIGTLRNYLNTVTIGDDVKFAKNLIDGLTAKQTGPTGPGSTAEPTQDDDTATPAAVTTSAPERALADAVVGEPSTNLPPMIVNPAPEPAPIEIVEPAPSQETPTQETPSEEPAAETPASETPASDQPAPETSATEPEPALAG</sequence>
<dbReference type="PROSITE" id="PS51318">
    <property type="entry name" value="TAT"/>
    <property type="match status" value="1"/>
</dbReference>
<protein>
    <submittedName>
        <fullName evidence="2">Uncharacterized protein</fullName>
    </submittedName>
</protein>
<feature type="compositionally biased region" description="Low complexity" evidence="1">
    <location>
        <begin position="782"/>
        <end position="799"/>
    </location>
</feature>
<dbReference type="EMBL" id="BAAARB010000001">
    <property type="protein sequence ID" value="GAA2366947.1"/>
    <property type="molecule type" value="Genomic_DNA"/>
</dbReference>
<proteinExistence type="predicted"/>
<feature type="compositionally biased region" description="Polar residues" evidence="1">
    <location>
        <begin position="722"/>
        <end position="731"/>
    </location>
</feature>
<feature type="compositionally biased region" description="Low complexity" evidence="1">
    <location>
        <begin position="806"/>
        <end position="834"/>
    </location>
</feature>
<evidence type="ECO:0000313" key="2">
    <source>
        <dbReference type="EMBL" id="GAA2366947.1"/>
    </source>
</evidence>
<organism evidence="2 3">
    <name type="scientific">Gordonia cholesterolivorans</name>
    <dbReference type="NCBI Taxonomy" id="559625"/>
    <lineage>
        <taxon>Bacteria</taxon>
        <taxon>Bacillati</taxon>
        <taxon>Actinomycetota</taxon>
        <taxon>Actinomycetes</taxon>
        <taxon>Mycobacteriales</taxon>
        <taxon>Gordoniaceae</taxon>
        <taxon>Gordonia</taxon>
    </lineage>
</organism>
<feature type="region of interest" description="Disordered" evidence="1">
    <location>
        <begin position="562"/>
        <end position="588"/>
    </location>
</feature>
<keyword evidence="3" id="KW-1185">Reference proteome</keyword>
<feature type="compositionally biased region" description="Low complexity" evidence="1">
    <location>
        <begin position="743"/>
        <end position="753"/>
    </location>
</feature>